<dbReference type="InterPro" id="IPR026511">
    <property type="entry name" value="PTHB1"/>
</dbReference>
<evidence type="ECO:0000313" key="3">
    <source>
        <dbReference type="Ensembl" id="ENSPSTP00000009431.1"/>
    </source>
</evidence>
<dbReference type="PANTHER" id="PTHR20991">
    <property type="entry name" value="PARATHYROID HORMONE-RESPONSIVE B1 GENE"/>
    <property type="match status" value="1"/>
</dbReference>
<reference evidence="3" key="1">
    <citation type="submission" date="2025-08" db="UniProtKB">
        <authorList>
            <consortium name="Ensembl"/>
        </authorList>
    </citation>
    <scope>IDENTIFICATION</scope>
</reference>
<feature type="domain" description="PTHB1 N-terminal" evidence="2">
    <location>
        <begin position="1"/>
        <end position="206"/>
    </location>
</feature>
<accession>A0A8C9F588</accession>
<dbReference type="Pfam" id="PF14727">
    <property type="entry name" value="PHTB1_N"/>
    <property type="match status" value="1"/>
</dbReference>
<evidence type="ECO:0000313" key="4">
    <source>
        <dbReference type="Proteomes" id="UP000694428"/>
    </source>
</evidence>
<evidence type="ECO:0000256" key="1">
    <source>
        <dbReference type="SAM" id="Coils"/>
    </source>
</evidence>
<keyword evidence="1" id="KW-0175">Coiled coil</keyword>
<organism evidence="3 4">
    <name type="scientific">Pavo cristatus</name>
    <name type="common">Indian peafowl</name>
    <name type="synonym">Blue peafowl</name>
    <dbReference type="NCBI Taxonomy" id="9049"/>
    <lineage>
        <taxon>Eukaryota</taxon>
        <taxon>Metazoa</taxon>
        <taxon>Chordata</taxon>
        <taxon>Craniata</taxon>
        <taxon>Vertebrata</taxon>
        <taxon>Euteleostomi</taxon>
        <taxon>Archelosauria</taxon>
        <taxon>Archosauria</taxon>
        <taxon>Dinosauria</taxon>
        <taxon>Saurischia</taxon>
        <taxon>Theropoda</taxon>
        <taxon>Coelurosauria</taxon>
        <taxon>Aves</taxon>
        <taxon>Neognathae</taxon>
        <taxon>Galloanserae</taxon>
        <taxon>Galliformes</taxon>
        <taxon>Phasianidae</taxon>
        <taxon>Phasianinae</taxon>
        <taxon>Pavo</taxon>
    </lineage>
</organism>
<evidence type="ECO:0000259" key="2">
    <source>
        <dbReference type="Pfam" id="PF14727"/>
    </source>
</evidence>
<name>A0A8C9F588_PAVCR</name>
<dbReference type="AlphaFoldDB" id="A0A8C9F588"/>
<keyword evidence="4" id="KW-1185">Reference proteome</keyword>
<sequence>MSLFKARDWWSTVLGEKEEFDQGCLCVADVDNSGQDKIIVGSYMGYLRIFNPHPVKPGDGVQAEDLLLEVQLREPILQVEVGKFVSGTEGLHLAVLHCRRLCVYAVSETLGNVEHGNQYQIKLMYEHHLQRAACNMTYGPFGGVKGRDLICIQSMDGMLMLFEQESYAFGRFLPGFLLPGPLAYSSRTDSFITVSSSRQVESYKYVFIFSNYCRFWCCYLVCKQIKITASNFLLSLLRKANCFLAYIETSSGHVGDGLGRHKNLIKLYFLYRGLKGVIITLSDSGHLKCSYLGTDPSLFQAPRVDSKEINYEEFNAEMKELQKIIKEATKTQGMLLTFLRNMNFLFGFFVFPTHLVFRDRSIFQEDTNTLELDLSPSLFLLSPFAHLEKFM</sequence>
<dbReference type="PANTHER" id="PTHR20991:SF0">
    <property type="entry name" value="PROTEIN PTHB1"/>
    <property type="match status" value="1"/>
</dbReference>
<feature type="coiled-coil region" evidence="1">
    <location>
        <begin position="304"/>
        <end position="331"/>
    </location>
</feature>
<proteinExistence type="predicted"/>
<protein>
    <submittedName>
        <fullName evidence="3">Bardet-Biedl syndrome 9</fullName>
    </submittedName>
</protein>
<dbReference type="GO" id="GO:0016020">
    <property type="term" value="C:membrane"/>
    <property type="evidence" value="ECO:0007669"/>
    <property type="project" value="TreeGrafter"/>
</dbReference>
<dbReference type="GO" id="GO:0034464">
    <property type="term" value="C:BBSome"/>
    <property type="evidence" value="ECO:0007669"/>
    <property type="project" value="InterPro"/>
</dbReference>
<dbReference type="InterPro" id="IPR028073">
    <property type="entry name" value="PHTB1_N_dom"/>
</dbReference>
<dbReference type="GO" id="GO:0060271">
    <property type="term" value="P:cilium assembly"/>
    <property type="evidence" value="ECO:0007669"/>
    <property type="project" value="TreeGrafter"/>
</dbReference>
<reference evidence="3" key="2">
    <citation type="submission" date="2025-09" db="UniProtKB">
        <authorList>
            <consortium name="Ensembl"/>
        </authorList>
    </citation>
    <scope>IDENTIFICATION</scope>
</reference>
<dbReference type="Ensembl" id="ENSPSTT00000009903.1">
    <property type="protein sequence ID" value="ENSPSTP00000009431.1"/>
    <property type="gene ID" value="ENSPSTG00000006649.1"/>
</dbReference>
<dbReference type="Proteomes" id="UP000694428">
    <property type="component" value="Unplaced"/>
</dbReference>